<feature type="domain" description="NolW-like" evidence="6">
    <location>
        <begin position="288"/>
        <end position="378"/>
    </location>
</feature>
<feature type="compositionally biased region" description="Low complexity" evidence="4">
    <location>
        <begin position="625"/>
        <end position="640"/>
    </location>
</feature>
<dbReference type="Proteomes" id="UP000318538">
    <property type="component" value="Chromosome"/>
</dbReference>
<feature type="region of interest" description="Disordered" evidence="4">
    <location>
        <begin position="999"/>
        <end position="1039"/>
    </location>
</feature>
<evidence type="ECO:0000313" key="7">
    <source>
        <dbReference type="EMBL" id="QDT01891.1"/>
    </source>
</evidence>
<feature type="compositionally biased region" description="Basic and acidic residues" evidence="4">
    <location>
        <begin position="70"/>
        <end position="87"/>
    </location>
</feature>
<dbReference type="AlphaFoldDB" id="A0A517N426"/>
<feature type="region of interest" description="Disordered" evidence="4">
    <location>
        <begin position="43"/>
        <end position="112"/>
    </location>
</feature>
<dbReference type="EMBL" id="CP036525">
    <property type="protein sequence ID" value="QDT01891.1"/>
    <property type="molecule type" value="Genomic_DNA"/>
</dbReference>
<feature type="compositionally biased region" description="Polar residues" evidence="4">
    <location>
        <begin position="650"/>
        <end position="662"/>
    </location>
</feature>
<organism evidence="7 8">
    <name type="scientific">Rubripirellula lacrimiformis</name>
    <dbReference type="NCBI Taxonomy" id="1930273"/>
    <lineage>
        <taxon>Bacteria</taxon>
        <taxon>Pseudomonadati</taxon>
        <taxon>Planctomycetota</taxon>
        <taxon>Planctomycetia</taxon>
        <taxon>Pirellulales</taxon>
        <taxon>Pirellulaceae</taxon>
        <taxon>Rubripirellula</taxon>
    </lineage>
</organism>
<dbReference type="KEGG" id="rlc:K227x_02600"/>
<sequence precursor="true">MPNCARRPGLCAPLIFAFLVGIPAVTSMNVAADDVVVTTADGKTVRMQRPSGAPGKPPAKPPGGDAATPEGKDGKPADAEGKKKDGDAGSAPKVIRRDSTLDDKSDPDEFNTMVGEDGKVAFEFRNQPWVGLVQWLADISEVPLDWLELPGDRVNMRSPGRYTVAETRDLFNRYLLARGYTLLEIDGGLTVAKTESINPAIVPRVSPKNLPDLPMHSFVRTSLDVGWLSAEKLSEELKPMISSNGRLTALTTTNRIEAMDAAVNLQQVYELLTRELDNVSRESLAPEFKLRYLPAEEAKLMLEQFLGVEKKKAVPLTPQQIQMMAQQRGNNQGAPPAEKKDDVSIVANVRQNSVIIRAPADRIAIATEFIRRVDVPRDDMMSLADVKSRVQVFRTESLDPEKLVEIVSEMNVLEPTTRIRVDKDNDALIVSGSAADRFIITSLLERLDGTGRKFEVMPLRRLDPAEVAESIAFLMGQKDDEDDQQSNRRSSYYYGYFGGGNDDAKKEKDEFRVSANARNRQILLWANEREMAEVRSLLVKLGELPPAGGNPQTVRLMDASATPETFEYLQRLRQQWSRLSPNPLEIPGEDQFADPNERPEDDADADAGDDTDDDEPGQDDDDPSSTEPSSSEPSSPEPSTRPVAEDGSVASAQPTSPNQMTMVQVLDDADPSDQNVPPIRSSKDFDRRFPQPGVASTGTESKTAKPTPGTPAPIRIELDAQGNLVLVSPDTEALDRLENLMLQIAPPKRPYRVFHIHHASASWMRLNLEEYFEDLEEDDDSESDRFYRYFWGSGDEDKDDGPSGLGKGNKLRFVDDIDTNTLVVTGASGEQLRTITELIELWDVMEPVNKRKARFTRLVAVKYGKADKFAETVKEAYRDLLSSNDKTFVGGKGGGQGGGAADKAGVSKSRGGSGSELQNAESGRDGGGADFSFKGKLSLGVDTVGNTILVSAEGEPLLELVAEMIDQLDQAAMPQGEVKVVELSGGINGDRLKAALQALGTTSGADSDISSPATGSPNQGGRSPGGRGRPSGGGDDSSQ</sequence>
<evidence type="ECO:0000259" key="6">
    <source>
        <dbReference type="Pfam" id="PF03958"/>
    </source>
</evidence>
<dbReference type="GO" id="GO:0016020">
    <property type="term" value="C:membrane"/>
    <property type="evidence" value="ECO:0007669"/>
    <property type="project" value="UniProtKB-SubCell"/>
</dbReference>
<feature type="region of interest" description="Disordered" evidence="4">
    <location>
        <begin position="580"/>
        <end position="710"/>
    </location>
</feature>
<name>A0A517N426_9BACT</name>
<feature type="compositionally biased region" description="Acidic residues" evidence="4">
    <location>
        <begin position="599"/>
        <end position="624"/>
    </location>
</feature>
<proteinExistence type="predicted"/>
<dbReference type="Gene3D" id="3.30.1370.120">
    <property type="match status" value="2"/>
</dbReference>
<feature type="signal peptide" evidence="5">
    <location>
        <begin position="1"/>
        <end position="32"/>
    </location>
</feature>
<dbReference type="InterPro" id="IPR050810">
    <property type="entry name" value="Bact_Secretion_Sys_Channel"/>
</dbReference>
<evidence type="ECO:0000256" key="1">
    <source>
        <dbReference type="ARBA" id="ARBA00004370"/>
    </source>
</evidence>
<feature type="compositionally biased region" description="Gly residues" evidence="4">
    <location>
        <begin position="890"/>
        <end position="900"/>
    </location>
</feature>
<reference evidence="7 8" key="1">
    <citation type="submission" date="2019-02" db="EMBL/GenBank/DDBJ databases">
        <title>Deep-cultivation of Planctomycetes and their phenomic and genomic characterization uncovers novel biology.</title>
        <authorList>
            <person name="Wiegand S."/>
            <person name="Jogler M."/>
            <person name="Boedeker C."/>
            <person name="Pinto D."/>
            <person name="Vollmers J."/>
            <person name="Rivas-Marin E."/>
            <person name="Kohn T."/>
            <person name="Peeters S.H."/>
            <person name="Heuer A."/>
            <person name="Rast P."/>
            <person name="Oberbeckmann S."/>
            <person name="Bunk B."/>
            <person name="Jeske O."/>
            <person name="Meyerdierks A."/>
            <person name="Storesund J.E."/>
            <person name="Kallscheuer N."/>
            <person name="Luecker S."/>
            <person name="Lage O.M."/>
            <person name="Pohl T."/>
            <person name="Merkel B.J."/>
            <person name="Hornburger P."/>
            <person name="Mueller R.-W."/>
            <person name="Bruemmer F."/>
            <person name="Labrenz M."/>
            <person name="Spormann A.M."/>
            <person name="Op den Camp H."/>
            <person name="Overmann J."/>
            <person name="Amann R."/>
            <person name="Jetten M.S.M."/>
            <person name="Mascher T."/>
            <person name="Medema M.H."/>
            <person name="Devos D.P."/>
            <person name="Kaster A.-K."/>
            <person name="Ovreas L."/>
            <person name="Rohde M."/>
            <person name="Galperin M.Y."/>
            <person name="Jogler C."/>
        </authorList>
    </citation>
    <scope>NUCLEOTIDE SEQUENCE [LARGE SCALE GENOMIC DNA]</scope>
    <source>
        <strain evidence="7 8">K22_7</strain>
    </source>
</reference>
<dbReference type="GO" id="GO:0009306">
    <property type="term" value="P:protein secretion"/>
    <property type="evidence" value="ECO:0007669"/>
    <property type="project" value="TreeGrafter"/>
</dbReference>
<protein>
    <submittedName>
        <fullName evidence="7">Bacterial type II/III secretion system short domain protein</fullName>
    </submittedName>
</protein>
<feature type="compositionally biased region" description="Basic and acidic residues" evidence="4">
    <location>
        <begin position="95"/>
        <end position="104"/>
    </location>
</feature>
<dbReference type="InterPro" id="IPR038591">
    <property type="entry name" value="NolW-like_sf"/>
</dbReference>
<dbReference type="PANTHER" id="PTHR30332:SF24">
    <property type="entry name" value="SECRETIN GSPD-RELATED"/>
    <property type="match status" value="1"/>
</dbReference>
<feature type="compositionally biased region" description="Polar residues" evidence="4">
    <location>
        <begin position="999"/>
        <end position="1014"/>
    </location>
</feature>
<dbReference type="Pfam" id="PF03958">
    <property type="entry name" value="Secretin_N"/>
    <property type="match status" value="2"/>
</dbReference>
<comment type="subcellular location">
    <subcellularLocation>
        <location evidence="1">Membrane</location>
    </subcellularLocation>
</comment>
<evidence type="ECO:0000256" key="5">
    <source>
        <dbReference type="SAM" id="SignalP"/>
    </source>
</evidence>
<dbReference type="InterPro" id="IPR005644">
    <property type="entry name" value="NolW-like"/>
</dbReference>
<evidence type="ECO:0000256" key="2">
    <source>
        <dbReference type="ARBA" id="ARBA00022729"/>
    </source>
</evidence>
<gene>
    <name evidence="7" type="ORF">K227x_02600</name>
</gene>
<feature type="domain" description="NolW-like" evidence="6">
    <location>
        <begin position="390"/>
        <end position="448"/>
    </location>
</feature>
<dbReference type="PANTHER" id="PTHR30332">
    <property type="entry name" value="PROBABLE GENERAL SECRETION PATHWAY PROTEIN D"/>
    <property type="match status" value="1"/>
</dbReference>
<accession>A0A517N426</accession>
<feature type="compositionally biased region" description="Gly residues" evidence="4">
    <location>
        <begin position="1022"/>
        <end position="1039"/>
    </location>
</feature>
<evidence type="ECO:0000313" key="8">
    <source>
        <dbReference type="Proteomes" id="UP000318538"/>
    </source>
</evidence>
<dbReference type="GO" id="GO:0015627">
    <property type="term" value="C:type II protein secretion system complex"/>
    <property type="evidence" value="ECO:0007669"/>
    <property type="project" value="TreeGrafter"/>
</dbReference>
<feature type="chain" id="PRO_5022016851" evidence="5">
    <location>
        <begin position="33"/>
        <end position="1039"/>
    </location>
</feature>
<evidence type="ECO:0000256" key="4">
    <source>
        <dbReference type="SAM" id="MobiDB-lite"/>
    </source>
</evidence>
<keyword evidence="3" id="KW-0472">Membrane</keyword>
<feature type="region of interest" description="Disordered" evidence="4">
    <location>
        <begin position="888"/>
        <end position="926"/>
    </location>
</feature>
<keyword evidence="2 5" id="KW-0732">Signal</keyword>
<evidence type="ECO:0000256" key="3">
    <source>
        <dbReference type="ARBA" id="ARBA00023136"/>
    </source>
</evidence>
<keyword evidence="8" id="KW-1185">Reference proteome</keyword>